<comment type="caution">
    <text evidence="10">The sequence shown here is derived from an EMBL/GenBank/DDBJ whole genome shotgun (WGS) entry which is preliminary data.</text>
</comment>
<dbReference type="SUPFAM" id="SSF58104">
    <property type="entry name" value="Methyl-accepting chemotaxis protein (MCP) signaling domain"/>
    <property type="match status" value="1"/>
</dbReference>
<protein>
    <submittedName>
        <fullName evidence="10">Chemotaxis protein</fullName>
    </submittedName>
</protein>
<sequence>MRLFSLRLTHKITAIGVIGVVGVVLIGGIHLYGERAMGISRDAAEKARAVFELNGRIAVELLEARRAEKDFLLRSDPARAQRQVEISRQVAPDIETLRGRIAALGKPELAQKVDAMNASLKTYQAHFAAAVEERQRLGLDENSGLEGRLRGSVHEIEGKVDQLHDASLKVIMLMMRRHEKDFMLRRDAKYGGEMQKRASEFLAGLDAGAIPDAAKAELRQKLSDYQRDFSAWMETALKLAGELKATSEAFATVEPVIEQVSKSVDIIRIEADKQNEAERESIQFWIAIAIALIAACVLGLGVFIGRSVAKPLSAMRTAMIELANGNFAIVLPGLGRPDEIGEIAQAVETFKINAERKVREEAEEKIRQDKLAAERRRADMIRMADHFEAAVGRIVEAVSLAATELEVSATSLTSTASRSTELATLVEAASEEAATNVQSVASATEELTASVHEISRQVQASERIAGEAVSQAGQTNDRVSELSKAAARIGDVVELINAIAGQTNLLALNATLEAARAGEAGRGFAVVASEVKALAEQTAKATGDIGQQISSIQSATEDSVGAIKTIGGTIERLSEISSTIAAAVEQQGSATGEISRNVQSAAAGTMQVSANISNVRQGAVETGSASAQVLSAAKSLSGDSNRLKFEVCKFLDTVRAA</sequence>
<dbReference type="GO" id="GO:0007165">
    <property type="term" value="P:signal transduction"/>
    <property type="evidence" value="ECO:0007669"/>
    <property type="project" value="UniProtKB-KW"/>
</dbReference>
<keyword evidence="6" id="KW-0472">Membrane</keyword>
<dbReference type="PRINTS" id="PR00260">
    <property type="entry name" value="CHEMTRNSDUCR"/>
</dbReference>
<keyword evidence="2" id="KW-0997">Cell inner membrane</keyword>
<dbReference type="Gene3D" id="1.10.287.950">
    <property type="entry name" value="Methyl-accepting chemotaxis protein"/>
    <property type="match status" value="1"/>
</dbReference>
<dbReference type="Pfam" id="PF00015">
    <property type="entry name" value="MCPsignal"/>
    <property type="match status" value="1"/>
</dbReference>
<dbReference type="Proteomes" id="UP000051936">
    <property type="component" value="Unassembled WGS sequence"/>
</dbReference>
<evidence type="ECO:0000256" key="5">
    <source>
        <dbReference type="PROSITE-ProRule" id="PRU00284"/>
    </source>
</evidence>
<feature type="transmembrane region" description="Helical" evidence="6">
    <location>
        <begin position="12"/>
        <end position="32"/>
    </location>
</feature>
<dbReference type="GO" id="GO:0005886">
    <property type="term" value="C:plasma membrane"/>
    <property type="evidence" value="ECO:0007669"/>
    <property type="project" value="UniProtKB-SubCell"/>
</dbReference>
<dbReference type="InterPro" id="IPR004090">
    <property type="entry name" value="Chemotax_Me-accpt_rcpt"/>
</dbReference>
<dbReference type="PROSITE" id="PS50111">
    <property type="entry name" value="CHEMOTAXIS_TRANSDUC_2"/>
    <property type="match status" value="1"/>
</dbReference>
<dbReference type="InterPro" id="IPR032255">
    <property type="entry name" value="HBM"/>
</dbReference>
<evidence type="ECO:0000256" key="2">
    <source>
        <dbReference type="ARBA" id="ARBA00022519"/>
    </source>
</evidence>
<name>A0A0R3ED10_9BRAD</name>
<dbReference type="InterPro" id="IPR000727">
    <property type="entry name" value="T_SNARE_dom"/>
</dbReference>
<dbReference type="Pfam" id="PF00672">
    <property type="entry name" value="HAMP"/>
    <property type="match status" value="1"/>
</dbReference>
<dbReference type="STRING" id="989370.AOQ71_03050"/>
<evidence type="ECO:0000259" key="7">
    <source>
        <dbReference type="PROSITE" id="PS50111"/>
    </source>
</evidence>
<dbReference type="PANTHER" id="PTHR32089:SF112">
    <property type="entry name" value="LYSOZYME-LIKE PROTEIN-RELATED"/>
    <property type="match status" value="1"/>
</dbReference>
<evidence type="ECO:0000313" key="10">
    <source>
        <dbReference type="EMBL" id="KRQ17183.1"/>
    </source>
</evidence>
<dbReference type="CDD" id="cd06225">
    <property type="entry name" value="HAMP"/>
    <property type="match status" value="1"/>
</dbReference>
<feature type="transmembrane region" description="Helical" evidence="6">
    <location>
        <begin position="284"/>
        <end position="305"/>
    </location>
</feature>
<keyword evidence="6" id="KW-1133">Transmembrane helix</keyword>
<dbReference type="RefSeq" id="WP_057741501.1">
    <property type="nucleotide sequence ID" value="NZ_LJYG01000016.1"/>
</dbReference>
<dbReference type="GO" id="GO:0004888">
    <property type="term" value="F:transmembrane signaling receptor activity"/>
    <property type="evidence" value="ECO:0007669"/>
    <property type="project" value="InterPro"/>
</dbReference>
<reference evidence="10 11" key="1">
    <citation type="submission" date="2015-09" db="EMBL/GenBank/DDBJ databases">
        <title>Draft Genome Sequence of Bradyrhizobium manausense Strain BR 3351T, a Novel Symbiotic Nitrogen-Fixing Alphaproteobacterium Isolated from Brazilian Amazon Rain Forest.</title>
        <authorList>
            <person name="De Araujo J.L."/>
            <person name="Zilli J.E."/>
        </authorList>
    </citation>
    <scope>NUCLEOTIDE SEQUENCE [LARGE SCALE GENOMIC DNA]</scope>
    <source>
        <strain evidence="10 11">BR3351</strain>
    </source>
</reference>
<keyword evidence="3 5" id="KW-0807">Transducer</keyword>
<gene>
    <name evidence="10" type="ORF">AOQ71_03050</name>
</gene>
<dbReference type="GO" id="GO:0006935">
    <property type="term" value="P:chemotaxis"/>
    <property type="evidence" value="ECO:0007669"/>
    <property type="project" value="InterPro"/>
</dbReference>
<dbReference type="OrthoDB" id="3289104at2"/>
<accession>A0A0R3ED10</accession>
<dbReference type="AlphaFoldDB" id="A0A0R3ED10"/>
<dbReference type="PROSITE" id="PS50885">
    <property type="entry name" value="HAMP"/>
    <property type="match status" value="1"/>
</dbReference>
<evidence type="ECO:0000259" key="8">
    <source>
        <dbReference type="PROSITE" id="PS50192"/>
    </source>
</evidence>
<evidence type="ECO:0000313" key="11">
    <source>
        <dbReference type="Proteomes" id="UP000051936"/>
    </source>
</evidence>
<dbReference type="EMBL" id="LJYG01000016">
    <property type="protein sequence ID" value="KRQ17183.1"/>
    <property type="molecule type" value="Genomic_DNA"/>
</dbReference>
<dbReference type="SMART" id="SM00304">
    <property type="entry name" value="HAMP"/>
    <property type="match status" value="1"/>
</dbReference>
<organism evidence="10 11">
    <name type="scientific">Bradyrhizobium manausense</name>
    <dbReference type="NCBI Taxonomy" id="989370"/>
    <lineage>
        <taxon>Bacteria</taxon>
        <taxon>Pseudomonadati</taxon>
        <taxon>Pseudomonadota</taxon>
        <taxon>Alphaproteobacteria</taxon>
        <taxon>Hyphomicrobiales</taxon>
        <taxon>Nitrobacteraceae</taxon>
        <taxon>Bradyrhizobium</taxon>
    </lineage>
</organism>
<dbReference type="SMART" id="SM00283">
    <property type="entry name" value="MA"/>
    <property type="match status" value="1"/>
</dbReference>
<keyword evidence="11" id="KW-1185">Reference proteome</keyword>
<feature type="domain" description="HAMP" evidence="9">
    <location>
        <begin position="306"/>
        <end position="359"/>
    </location>
</feature>
<dbReference type="Gene3D" id="6.10.340.10">
    <property type="match status" value="1"/>
</dbReference>
<evidence type="ECO:0000256" key="4">
    <source>
        <dbReference type="ARBA" id="ARBA00029447"/>
    </source>
</evidence>
<feature type="domain" description="Methyl-accepting transducer" evidence="7">
    <location>
        <begin position="394"/>
        <end position="637"/>
    </location>
</feature>
<evidence type="ECO:0000256" key="6">
    <source>
        <dbReference type="SAM" id="Phobius"/>
    </source>
</evidence>
<evidence type="ECO:0000256" key="1">
    <source>
        <dbReference type="ARBA" id="ARBA00004429"/>
    </source>
</evidence>
<dbReference type="InterPro" id="IPR003660">
    <property type="entry name" value="HAMP_dom"/>
</dbReference>
<dbReference type="SMART" id="SM01358">
    <property type="entry name" value="HBM"/>
    <property type="match status" value="1"/>
</dbReference>
<feature type="domain" description="T-SNARE coiled-coil homology" evidence="8">
    <location>
        <begin position="553"/>
        <end position="615"/>
    </location>
</feature>
<keyword evidence="6" id="KW-0812">Transmembrane</keyword>
<dbReference type="InterPro" id="IPR004089">
    <property type="entry name" value="MCPsignal_dom"/>
</dbReference>
<comment type="subcellular location">
    <subcellularLocation>
        <location evidence="1">Cell inner membrane</location>
        <topology evidence="1">Multi-pass membrane protein</topology>
    </subcellularLocation>
</comment>
<comment type="similarity">
    <text evidence="4">Belongs to the methyl-accepting chemotaxis (MCP) protein family.</text>
</comment>
<evidence type="ECO:0000259" key="9">
    <source>
        <dbReference type="PROSITE" id="PS50885"/>
    </source>
</evidence>
<proteinExistence type="inferred from homology"/>
<keyword evidence="2" id="KW-1003">Cell membrane</keyword>
<dbReference type="PROSITE" id="PS50192">
    <property type="entry name" value="T_SNARE"/>
    <property type="match status" value="1"/>
</dbReference>
<evidence type="ECO:0000256" key="3">
    <source>
        <dbReference type="ARBA" id="ARBA00023224"/>
    </source>
</evidence>
<dbReference type="PANTHER" id="PTHR32089">
    <property type="entry name" value="METHYL-ACCEPTING CHEMOTAXIS PROTEIN MCPB"/>
    <property type="match status" value="1"/>
</dbReference>